<dbReference type="RefSeq" id="WP_131311928.1">
    <property type="nucleotide sequence ID" value="NZ_SJFN01000066.1"/>
</dbReference>
<comment type="caution">
    <text evidence="3">The sequence shown here is derived from an EMBL/GenBank/DDBJ whole genome shotgun (WGS) entry which is preliminary data.</text>
</comment>
<keyword evidence="1" id="KW-0812">Transmembrane</keyword>
<gene>
    <name evidence="3" type="ORF">EYW49_22415</name>
</gene>
<evidence type="ECO:0000313" key="4">
    <source>
        <dbReference type="Proteomes" id="UP000292781"/>
    </source>
</evidence>
<organism evidence="3 4">
    <name type="scientific">Siculibacillus lacustris</name>
    <dbReference type="NCBI Taxonomy" id="1549641"/>
    <lineage>
        <taxon>Bacteria</taxon>
        <taxon>Pseudomonadati</taxon>
        <taxon>Pseudomonadota</taxon>
        <taxon>Alphaproteobacteria</taxon>
        <taxon>Hyphomicrobiales</taxon>
        <taxon>Ancalomicrobiaceae</taxon>
        <taxon>Siculibacillus</taxon>
    </lineage>
</organism>
<keyword evidence="1" id="KW-1133">Transmembrane helix</keyword>
<proteinExistence type="predicted"/>
<dbReference type="AlphaFoldDB" id="A0A4Q9VCK8"/>
<evidence type="ECO:0000256" key="2">
    <source>
        <dbReference type="SAM" id="SignalP"/>
    </source>
</evidence>
<keyword evidence="2" id="KW-0732">Signal</keyword>
<name>A0A4Q9VCK8_9HYPH</name>
<evidence type="ECO:0000313" key="3">
    <source>
        <dbReference type="EMBL" id="TBW32228.1"/>
    </source>
</evidence>
<feature type="signal peptide" evidence="2">
    <location>
        <begin position="1"/>
        <end position="23"/>
    </location>
</feature>
<feature type="transmembrane region" description="Helical" evidence="1">
    <location>
        <begin position="130"/>
        <end position="148"/>
    </location>
</feature>
<evidence type="ECO:0008006" key="5">
    <source>
        <dbReference type="Google" id="ProtNLM"/>
    </source>
</evidence>
<evidence type="ECO:0000256" key="1">
    <source>
        <dbReference type="SAM" id="Phobius"/>
    </source>
</evidence>
<dbReference type="EMBL" id="SJFN01000066">
    <property type="protein sequence ID" value="TBW32228.1"/>
    <property type="molecule type" value="Genomic_DNA"/>
</dbReference>
<reference evidence="3 4" key="1">
    <citation type="submission" date="2019-02" db="EMBL/GenBank/DDBJ databases">
        <title>Siculibacillus lacustris gen. nov., sp. nov., a new rosette-forming bacterium isolated from a freshwater crater lake (Lake St. Ana, Romania).</title>
        <authorList>
            <person name="Felfoldi T."/>
            <person name="Marton Z."/>
            <person name="Szabo A."/>
            <person name="Mentes A."/>
            <person name="Boka K."/>
            <person name="Marialigeti K."/>
            <person name="Mathe I."/>
            <person name="Koncz M."/>
            <person name="Schumann P."/>
            <person name="Toth E."/>
        </authorList>
    </citation>
    <scope>NUCLEOTIDE SEQUENCE [LARGE SCALE GENOMIC DNA]</scope>
    <source>
        <strain evidence="3 4">SA-279</strain>
    </source>
</reference>
<feature type="chain" id="PRO_5020789477" description="VPLPA-CTERM sorting domain-containing protein" evidence="2">
    <location>
        <begin position="24"/>
        <end position="163"/>
    </location>
</feature>
<accession>A0A4Q9VCK8</accession>
<protein>
    <recommendedName>
        <fullName evidence="5">VPLPA-CTERM sorting domain-containing protein</fullName>
    </recommendedName>
</protein>
<keyword evidence="1" id="KW-0472">Membrane</keyword>
<sequence>MRKAILIAALGGSLGLMSSVANATALTAADVDSALGVSAVTTGLYKSTLTSLATFQADLVTLSHQSGAYDAILSAFGGGSKASVSHLVRGEIWRTQLTFNSVASTIDIVAPGTTSGTLTHLTFAAVPGPLAGVGLLPLGAVLGAGLLLKRRRRSATATGAECA</sequence>
<dbReference type="Proteomes" id="UP000292781">
    <property type="component" value="Unassembled WGS sequence"/>
</dbReference>
<keyword evidence="4" id="KW-1185">Reference proteome</keyword>